<feature type="coiled-coil region" evidence="1">
    <location>
        <begin position="7"/>
        <end position="93"/>
    </location>
</feature>
<dbReference type="GO" id="GO:0060271">
    <property type="term" value="P:cilium assembly"/>
    <property type="evidence" value="ECO:0007669"/>
    <property type="project" value="TreeGrafter"/>
</dbReference>
<reference evidence="2" key="1">
    <citation type="submission" date="2025-08" db="UniProtKB">
        <authorList>
            <consortium name="Ensembl"/>
        </authorList>
    </citation>
    <scope>IDENTIFICATION</scope>
</reference>
<dbReference type="GO" id="GO:0005815">
    <property type="term" value="C:microtubule organizing center"/>
    <property type="evidence" value="ECO:0007669"/>
    <property type="project" value="TreeGrafter"/>
</dbReference>
<dbReference type="PANTHER" id="PTHR18950">
    <property type="entry name" value="PROGESTERONE-INDUCED BLOCKING FACTOR 1"/>
    <property type="match status" value="1"/>
</dbReference>
<evidence type="ECO:0000313" key="3">
    <source>
        <dbReference type="Proteomes" id="UP000261520"/>
    </source>
</evidence>
<name>A0A3B4BKZ8_9GOBI</name>
<reference evidence="2" key="2">
    <citation type="submission" date="2025-09" db="UniProtKB">
        <authorList>
            <consortium name="Ensembl"/>
        </authorList>
    </citation>
    <scope>IDENTIFICATION</scope>
</reference>
<organism evidence="2 3">
    <name type="scientific">Periophthalmus magnuspinnatus</name>
    <dbReference type="NCBI Taxonomy" id="409849"/>
    <lineage>
        <taxon>Eukaryota</taxon>
        <taxon>Metazoa</taxon>
        <taxon>Chordata</taxon>
        <taxon>Craniata</taxon>
        <taxon>Vertebrata</taxon>
        <taxon>Euteleostomi</taxon>
        <taxon>Actinopterygii</taxon>
        <taxon>Neopterygii</taxon>
        <taxon>Teleostei</taxon>
        <taxon>Neoteleostei</taxon>
        <taxon>Acanthomorphata</taxon>
        <taxon>Gobiaria</taxon>
        <taxon>Gobiiformes</taxon>
        <taxon>Gobioidei</taxon>
        <taxon>Gobiidae</taxon>
        <taxon>Oxudercinae</taxon>
        <taxon>Periophthalmus</taxon>
    </lineage>
</organism>
<dbReference type="InterPro" id="IPR026205">
    <property type="entry name" value="PIBF1"/>
</dbReference>
<dbReference type="AlphaFoldDB" id="A0A3B4BKZ8"/>
<keyword evidence="3" id="KW-1185">Reference proteome</keyword>
<accession>A0A3B4BKZ8</accession>
<dbReference type="Proteomes" id="UP000261520">
    <property type="component" value="Unplaced"/>
</dbReference>
<dbReference type="STRING" id="409849.ENSPMGP00000029125"/>
<proteinExistence type="predicted"/>
<sequence length="396" mass="46631">MELSVRCAHEEDRLERLQVQLEDSKKAREETYEKYVTSRDHYKSEYEAKLREELENIRLKTGQEIDSLQRASREMYERENRNLREARDIAVLERDRAMAAERDTQSRYDQLLEQFRQLQLGTDNRVAELSNQSKLHAFEAERAEMVKEETAKALAQCQVECEKLQKKLEVLTQEFYRLQTCSEKRVTELQAQTAEQAARLQTYERLEQELDQVTMQAAEIENEEEAERVLFSYGYGANVPTTAKRRLKQSVHLARRVLQLERQNTALRRELDAKGAQAGQVSQELLAANQLLQQTQQPYSYLIETVKQREAQISTLKERVALLEDDVNSLRREKSTLQQVKNNMAADLERLLNHREVHMSLCCFLLLVSFNERNEFERVSFFLRFFFISLIHCINP</sequence>
<feature type="coiled-coil region" evidence="1">
    <location>
        <begin position="147"/>
        <end position="174"/>
    </location>
</feature>
<dbReference type="PANTHER" id="PTHR18950:SF0">
    <property type="entry name" value="PROGESTERONE IMMUNOMODULATORY BINDING FACTOR 1"/>
    <property type="match status" value="1"/>
</dbReference>
<evidence type="ECO:0000256" key="1">
    <source>
        <dbReference type="SAM" id="Coils"/>
    </source>
</evidence>
<feature type="coiled-coil region" evidence="1">
    <location>
        <begin position="306"/>
        <end position="347"/>
    </location>
</feature>
<keyword evidence="1" id="KW-0175">Coiled coil</keyword>
<dbReference type="Ensembl" id="ENSPMGT00000030999.1">
    <property type="protein sequence ID" value="ENSPMGP00000029125.1"/>
    <property type="gene ID" value="ENSPMGG00000023437.1"/>
</dbReference>
<evidence type="ECO:0000313" key="2">
    <source>
        <dbReference type="Ensembl" id="ENSPMGP00000029125.1"/>
    </source>
</evidence>
<protein>
    <submittedName>
        <fullName evidence="2">Uncharacterized protein</fullName>
    </submittedName>
</protein>